<dbReference type="EC" id="5.6.2.4" evidence="9"/>
<dbReference type="Gene3D" id="3.10.28.20">
    <property type="entry name" value="Acetamidase/Formamidase-like domains"/>
    <property type="match status" value="1"/>
</dbReference>
<keyword evidence="3 11" id="KW-0378">Hydrolase</keyword>
<evidence type="ECO:0000256" key="7">
    <source>
        <dbReference type="ARBA" id="ARBA00023235"/>
    </source>
</evidence>
<evidence type="ECO:0000256" key="12">
    <source>
        <dbReference type="SAM" id="MobiDB-lite"/>
    </source>
</evidence>
<dbReference type="Proteomes" id="UP000465221">
    <property type="component" value="Unassembled WGS sequence"/>
</dbReference>
<dbReference type="PROSITE" id="PS51217">
    <property type="entry name" value="UVRD_HELICASE_CTER"/>
    <property type="match status" value="1"/>
</dbReference>
<dbReference type="GO" id="GO:0000725">
    <property type="term" value="P:recombinational repair"/>
    <property type="evidence" value="ECO:0007669"/>
    <property type="project" value="TreeGrafter"/>
</dbReference>
<evidence type="ECO:0000256" key="9">
    <source>
        <dbReference type="ARBA" id="ARBA00034808"/>
    </source>
</evidence>
<keyword evidence="7" id="KW-0413">Isomerase</keyword>
<dbReference type="EMBL" id="BLKC01000073">
    <property type="protein sequence ID" value="GFF48322.1"/>
    <property type="molecule type" value="Genomic_DNA"/>
</dbReference>
<comment type="caution">
    <text evidence="15">The sequence shown here is derived from an EMBL/GenBank/DDBJ whole genome shotgun (WGS) entry which is preliminary data.</text>
</comment>
<dbReference type="InterPro" id="IPR014016">
    <property type="entry name" value="UvrD-like_ATP-bd"/>
</dbReference>
<evidence type="ECO:0000256" key="6">
    <source>
        <dbReference type="ARBA" id="ARBA00023125"/>
    </source>
</evidence>
<dbReference type="CDD" id="cd18807">
    <property type="entry name" value="SF1_C_UvrD"/>
    <property type="match status" value="1"/>
</dbReference>
<dbReference type="GO" id="GO:0032991">
    <property type="term" value="C:protein-containing complex"/>
    <property type="evidence" value="ECO:0007669"/>
    <property type="project" value="UniProtKB-ARBA"/>
</dbReference>
<dbReference type="InterPro" id="IPR027417">
    <property type="entry name" value="P-loop_NTPase"/>
</dbReference>
<feature type="compositionally biased region" description="Basic and acidic residues" evidence="12">
    <location>
        <begin position="1024"/>
        <end position="1033"/>
    </location>
</feature>
<evidence type="ECO:0000313" key="16">
    <source>
        <dbReference type="Proteomes" id="UP000465221"/>
    </source>
</evidence>
<evidence type="ECO:0000256" key="5">
    <source>
        <dbReference type="ARBA" id="ARBA00022840"/>
    </source>
</evidence>
<evidence type="ECO:0000256" key="8">
    <source>
        <dbReference type="ARBA" id="ARBA00034617"/>
    </source>
</evidence>
<evidence type="ECO:0000256" key="2">
    <source>
        <dbReference type="ARBA" id="ARBA00022741"/>
    </source>
</evidence>
<dbReference type="Pfam" id="PF13361">
    <property type="entry name" value="UvrD_C"/>
    <property type="match status" value="1"/>
</dbReference>
<reference evidence="15 16" key="1">
    <citation type="submission" date="2020-01" db="EMBL/GenBank/DDBJ databases">
        <title>Draft genome sequence of Aspergillus udagawae IFM 46972.</title>
        <authorList>
            <person name="Takahashi H."/>
            <person name="Yaguchi T."/>
        </authorList>
    </citation>
    <scope>NUCLEOTIDE SEQUENCE [LARGE SCALE GENOMIC DNA]</scope>
    <source>
        <strain evidence="15 16">IFM 46972</strain>
    </source>
</reference>
<keyword evidence="4 11" id="KW-0347">Helicase</keyword>
<feature type="domain" description="UvrD-like helicase C-terminal" evidence="14">
    <location>
        <begin position="598"/>
        <end position="908"/>
    </location>
</feature>
<comment type="catalytic activity">
    <reaction evidence="10">
        <text>ATP + H2O = ADP + phosphate + H(+)</text>
        <dbReference type="Rhea" id="RHEA:13065"/>
        <dbReference type="ChEBI" id="CHEBI:15377"/>
        <dbReference type="ChEBI" id="CHEBI:15378"/>
        <dbReference type="ChEBI" id="CHEBI:30616"/>
        <dbReference type="ChEBI" id="CHEBI:43474"/>
        <dbReference type="ChEBI" id="CHEBI:456216"/>
        <dbReference type="EC" id="5.6.2.4"/>
    </reaction>
</comment>
<dbReference type="PROSITE" id="PS51198">
    <property type="entry name" value="UVRD_HELICASE_ATP_BIND"/>
    <property type="match status" value="1"/>
</dbReference>
<dbReference type="SUPFAM" id="SSF52540">
    <property type="entry name" value="P-loop containing nucleoside triphosphate hydrolases"/>
    <property type="match status" value="1"/>
</dbReference>
<comment type="catalytic activity">
    <reaction evidence="8">
        <text>Couples ATP hydrolysis with the unwinding of duplex DNA by translocating in the 3'-5' direction.</text>
        <dbReference type="EC" id="5.6.2.4"/>
    </reaction>
</comment>
<evidence type="ECO:0000259" key="14">
    <source>
        <dbReference type="PROSITE" id="PS51217"/>
    </source>
</evidence>
<dbReference type="Gene3D" id="3.40.50.300">
    <property type="entry name" value="P-loop containing nucleotide triphosphate hydrolases"/>
    <property type="match status" value="2"/>
</dbReference>
<dbReference type="GO" id="GO:0005634">
    <property type="term" value="C:nucleus"/>
    <property type="evidence" value="ECO:0007669"/>
    <property type="project" value="TreeGrafter"/>
</dbReference>
<comment type="similarity">
    <text evidence="1">Belongs to the helicase family. UvrD subfamily.</text>
</comment>
<proteinExistence type="inferred from homology"/>
<dbReference type="Pfam" id="PF00580">
    <property type="entry name" value="UvrD-helicase"/>
    <property type="match status" value="1"/>
</dbReference>
<dbReference type="CDD" id="cd17932">
    <property type="entry name" value="DEXQc_UvrD"/>
    <property type="match status" value="1"/>
</dbReference>
<organism evidence="15 16">
    <name type="scientific">Aspergillus udagawae</name>
    <dbReference type="NCBI Taxonomy" id="91492"/>
    <lineage>
        <taxon>Eukaryota</taxon>
        <taxon>Fungi</taxon>
        <taxon>Dikarya</taxon>
        <taxon>Ascomycota</taxon>
        <taxon>Pezizomycotina</taxon>
        <taxon>Eurotiomycetes</taxon>
        <taxon>Eurotiomycetidae</taxon>
        <taxon>Eurotiales</taxon>
        <taxon>Aspergillaceae</taxon>
        <taxon>Aspergillus</taxon>
        <taxon>Aspergillus subgen. Fumigati</taxon>
    </lineage>
</organism>
<protein>
    <recommendedName>
        <fullName evidence="9">DNA 3'-5' helicase</fullName>
        <ecNumber evidence="9">5.6.2.4</ecNumber>
    </recommendedName>
</protein>
<dbReference type="SUPFAM" id="SSF141130">
    <property type="entry name" value="Acetamidase/Formamidase-like"/>
    <property type="match status" value="1"/>
</dbReference>
<feature type="region of interest" description="Disordered" evidence="12">
    <location>
        <begin position="1103"/>
        <end position="1130"/>
    </location>
</feature>
<dbReference type="Gene3D" id="1.10.486.10">
    <property type="entry name" value="PCRA, domain 4"/>
    <property type="match status" value="1"/>
</dbReference>
<dbReference type="GO" id="GO:0005524">
    <property type="term" value="F:ATP binding"/>
    <property type="evidence" value="ECO:0007669"/>
    <property type="project" value="UniProtKB-UniRule"/>
</dbReference>
<feature type="region of interest" description="Disordered" evidence="12">
    <location>
        <begin position="1235"/>
        <end position="1264"/>
    </location>
</feature>
<dbReference type="InterPro" id="IPR014017">
    <property type="entry name" value="DNA_helicase_UvrD-like_C"/>
</dbReference>
<evidence type="ECO:0000256" key="1">
    <source>
        <dbReference type="ARBA" id="ARBA00009922"/>
    </source>
</evidence>
<accession>A0A8H3PDT7</accession>
<dbReference type="FunFam" id="1.10.486.10:FF:000011">
    <property type="entry name" value="ATP-depentend DNA helicase, putative"/>
    <property type="match status" value="1"/>
</dbReference>
<keyword evidence="5 11" id="KW-0067">ATP-binding</keyword>
<dbReference type="GO" id="GO:0016811">
    <property type="term" value="F:hydrolase activity, acting on carbon-nitrogen (but not peptide) bonds, in linear amides"/>
    <property type="evidence" value="ECO:0007669"/>
    <property type="project" value="InterPro"/>
</dbReference>
<keyword evidence="2 11" id="KW-0547">Nucleotide-binding</keyword>
<feature type="domain" description="UvrD-like helicase ATP-binding" evidence="13">
    <location>
        <begin position="320"/>
        <end position="597"/>
    </location>
</feature>
<keyword evidence="6" id="KW-0238">DNA-binding</keyword>
<feature type="region of interest" description="Disordered" evidence="12">
    <location>
        <begin position="1024"/>
        <end position="1069"/>
    </location>
</feature>
<dbReference type="Pfam" id="PF03069">
    <property type="entry name" value="FmdA_AmdA"/>
    <property type="match status" value="2"/>
</dbReference>
<evidence type="ECO:0000256" key="10">
    <source>
        <dbReference type="ARBA" id="ARBA00048988"/>
    </source>
</evidence>
<dbReference type="GO" id="GO:0043138">
    <property type="term" value="F:3'-5' DNA helicase activity"/>
    <property type="evidence" value="ECO:0007669"/>
    <property type="project" value="UniProtKB-EC"/>
</dbReference>
<evidence type="ECO:0000256" key="3">
    <source>
        <dbReference type="ARBA" id="ARBA00022801"/>
    </source>
</evidence>
<feature type="binding site" evidence="11">
    <location>
        <begin position="341"/>
        <end position="348"/>
    </location>
    <ligand>
        <name>ATP</name>
        <dbReference type="ChEBI" id="CHEBI:30616"/>
    </ligand>
</feature>
<feature type="compositionally biased region" description="Basic and acidic residues" evidence="12">
    <location>
        <begin position="1243"/>
        <end position="1259"/>
    </location>
</feature>
<evidence type="ECO:0000256" key="4">
    <source>
        <dbReference type="ARBA" id="ARBA00022806"/>
    </source>
</evidence>
<dbReference type="FunFam" id="1.10.10.160:FF:000001">
    <property type="entry name" value="ATP-dependent DNA helicase"/>
    <property type="match status" value="1"/>
</dbReference>
<gene>
    <name evidence="15" type="ORF">IFM46972_08521</name>
</gene>
<evidence type="ECO:0000313" key="15">
    <source>
        <dbReference type="EMBL" id="GFF48322.1"/>
    </source>
</evidence>
<name>A0A8H3PDT7_9EURO</name>
<sequence length="1315" mass="144206">MNSAPACRMCHIGRDSGHARWSRKIPPALVISSGEVVTFDTIDSSNGRIEMTSDASAISSLDIDAANPVFGPVYIQGAQPGDTLKIEVISLETADWGWTATIPGFGLLADEFPDPSLHIWEINKEKGYVLFKNNIRIPLRPFLGCIGLAPATNEDLSTVPPTNAGGNLDCRDLTVGSTLYLPVQTDGALFSCGDGHAAQGHGEVCGTAIETSIKATLRFELCKDMPWVTSPQYETSFSTLPTTTMPVSGRYATTGVGQTLHEASKTAVRNTIQWMVATKGLTRCEAYMIASVAGDLQIIEAVNMPNFVVAMTIPLDIFGPSLNTAQKAAVTSPASILQVLAPPGSGKTKTLTARVAYLLSHYGYQPQDVICCTFTIKASREMRERLAKLVGDEVQSKLILGTFHSICRRYLVSYGYLIGLRRGFGIADSSDSLAIIKRIVKRLRCSIQPNTARARISHQKAHGASPDEVAVKYSRGSKSTEHQEFVQIYREYESYLATSNLLDYDDLLLRCADLLKRHPKCVSNVQAVLVDEFQDTNHIQYELMNLFAARNRRITVVGDPDQSIYGFRSAEIKNLGRMQQHYKNASVILLEDNYRSSGSILRSAQDVIEQDLSRPVKKLQPTHCPGTMPVLRKLPTAEAEAQWIVLEIKRSIALTGKLLNYSDFAILLRSASLSRHIESEMGKQGVPYRMVGGLRFFDRVEIKVLLDYLRVISNPGNSDALLRIINVPSRKIGEESVKTLMKGADAAKIPLWNFIKDVAQGRRSTDKNLSKLTDQGLCTLVGIVESSRQKLLECTDSSAPRKLLEFVIKKLNFREYLTATYSQNEENRWANVEELLAQAGDSAAAAAEKDQDDSLPEIQGLSQQQAHQGEEALSQFLANVALSTEVLSEDGDQPQEKVTISTIHAAKGLEWPVVFVPAVYNGIIPHSRAEDSDEERRLLYVAMTRAQALLYLSYPLKQSRNEEATTTVTSFLPPKITESRFRPLGPNLQEKVVYGIADILRRPRPSSESILAAYDSVPSLRDDQWTADGKEAPDAVVKWDGSRAWGEEPDPKRRRYNPNPSSSSTTTYLSSSTYTVNNAQSSAPTTMSLGFSTAREYISTTSASHAAQSSAPKVDCRSNRNSTGPAGRNAVGLSQENISRFFGKSSTQAKDPCLPASMASSQPQIGAKGLPGQANHVPLPNPAFKSVIPSQFSCHRPQTQRIQPSRPILEPSGSNEYNWLASSSRTTEKRILQNGEENQGQAHMKETTISERGTGENKKASGAVGGVRPVATFHTTTMTMVQQAGPTGRKTLGIRRTINDGWADRWKKAGNGQSR</sequence>
<dbReference type="PANTHER" id="PTHR11070:SF2">
    <property type="entry name" value="ATP-DEPENDENT DNA HELICASE SRS2"/>
    <property type="match status" value="1"/>
</dbReference>
<dbReference type="GO" id="GO:0003677">
    <property type="term" value="F:DNA binding"/>
    <property type="evidence" value="ECO:0007669"/>
    <property type="project" value="UniProtKB-KW"/>
</dbReference>
<dbReference type="InterPro" id="IPR013986">
    <property type="entry name" value="DExx_box_DNA_helicase_dom_sf"/>
</dbReference>
<dbReference type="PANTHER" id="PTHR11070">
    <property type="entry name" value="UVRD / RECB / PCRA DNA HELICASE FAMILY MEMBER"/>
    <property type="match status" value="1"/>
</dbReference>
<evidence type="ECO:0000259" key="13">
    <source>
        <dbReference type="PROSITE" id="PS51198"/>
    </source>
</evidence>
<dbReference type="InterPro" id="IPR000212">
    <property type="entry name" value="DNA_helicase_UvrD/REP"/>
</dbReference>
<dbReference type="InterPro" id="IPR004304">
    <property type="entry name" value="FmdA_AmdA"/>
</dbReference>
<dbReference type="Gene3D" id="1.10.10.160">
    <property type="match status" value="1"/>
</dbReference>
<dbReference type="Gene3D" id="2.60.120.580">
    <property type="entry name" value="Acetamidase/Formamidase-like domains"/>
    <property type="match status" value="2"/>
</dbReference>
<evidence type="ECO:0000256" key="11">
    <source>
        <dbReference type="PROSITE-ProRule" id="PRU00560"/>
    </source>
</evidence>